<dbReference type="EMBL" id="FPAJ01000005">
    <property type="protein sequence ID" value="SFT08964.1"/>
    <property type="molecule type" value="Genomic_DNA"/>
</dbReference>
<proteinExistence type="predicted"/>
<name>A0A1I6V5S0_9RHOB</name>
<evidence type="ECO:0000313" key="1">
    <source>
        <dbReference type="EMBL" id="SFT08964.1"/>
    </source>
</evidence>
<dbReference type="Proteomes" id="UP000199239">
    <property type="component" value="Unassembled WGS sequence"/>
</dbReference>
<reference evidence="2" key="1">
    <citation type="submission" date="2016-10" db="EMBL/GenBank/DDBJ databases">
        <authorList>
            <person name="Varghese N."/>
            <person name="Submissions S."/>
        </authorList>
    </citation>
    <scope>NUCLEOTIDE SEQUENCE [LARGE SCALE GENOMIC DNA]</scope>
    <source>
        <strain evidence="2">DSM 23422</strain>
    </source>
</reference>
<protein>
    <recommendedName>
        <fullName evidence="3">Tetratricopeptide repeat-containing protein</fullName>
    </recommendedName>
</protein>
<evidence type="ECO:0000313" key="2">
    <source>
        <dbReference type="Proteomes" id="UP000199239"/>
    </source>
</evidence>
<accession>A0A1I6V5S0</accession>
<gene>
    <name evidence="1" type="ORF">SAMN04488040_3106</name>
</gene>
<sequence length="605" mass="65474">MDLYKNKLHLFIEMVHLLKIILVFFLVLAPPVSGQEGSVFAPLTLAEFGQRDLLETRRALLNELIPSVSDESPIPPAEAETRVYLDLAELHLAKMLRPEAADYLAAVDVETVSPEQLRRHRTLQVALDLMAERAVLGQAVSRSVGWAQGQALRTAAFARLGEEGESARLLPVAVNALSGLSPAMTAEILPDLFEAALIAENWTVAEALAARFPDHVELRDSAAYRFLLARASEISGDFLMAYDGYAHAARGRDAYAHRARLALIQMGRRTNTLPLEDAVTLLKTARWAWSGDAFANEGVALLADYALELGDHQIGLWALGQSLSHATSPKEAEAVRERARVAIDDFYQSGAAGDLGLAGFIKGHAAIAAGWRYDDAFVQSAVALPQRLLASGMTALAAREFRNLRMISQAAEELELFTPDPKMIRQLLHDEARALLAGGQGDAAVDLLGGFSQGPGDDLETERLLVRALSLAGRSDELATWHGRALDIDSRRARAVALYETGNWAAARQALLELWDAYPAQFSFSDATRLTLAAYELGDTSTVSRAATAFPSLSDMPGWAEIAARLEAHTPPPADLNSGTIRSSVESANRVLDAVNEVSAGMDKN</sequence>
<dbReference type="STRING" id="394264.SAMN04488040_3106"/>
<organism evidence="1 2">
    <name type="scientific">Sulfitobacter marinus</name>
    <dbReference type="NCBI Taxonomy" id="394264"/>
    <lineage>
        <taxon>Bacteria</taxon>
        <taxon>Pseudomonadati</taxon>
        <taxon>Pseudomonadota</taxon>
        <taxon>Alphaproteobacteria</taxon>
        <taxon>Rhodobacterales</taxon>
        <taxon>Roseobacteraceae</taxon>
        <taxon>Sulfitobacter</taxon>
    </lineage>
</organism>
<keyword evidence="2" id="KW-1185">Reference proteome</keyword>
<dbReference type="AlphaFoldDB" id="A0A1I6V5S0"/>
<evidence type="ECO:0008006" key="3">
    <source>
        <dbReference type="Google" id="ProtNLM"/>
    </source>
</evidence>